<feature type="compositionally biased region" description="Acidic residues" evidence="2">
    <location>
        <begin position="762"/>
        <end position="774"/>
    </location>
</feature>
<organism evidence="4">
    <name type="scientific">Cacopsylla melanoneura</name>
    <dbReference type="NCBI Taxonomy" id="428564"/>
    <lineage>
        <taxon>Eukaryota</taxon>
        <taxon>Metazoa</taxon>
        <taxon>Ecdysozoa</taxon>
        <taxon>Arthropoda</taxon>
        <taxon>Hexapoda</taxon>
        <taxon>Insecta</taxon>
        <taxon>Pterygota</taxon>
        <taxon>Neoptera</taxon>
        <taxon>Paraneoptera</taxon>
        <taxon>Hemiptera</taxon>
        <taxon>Sternorrhyncha</taxon>
        <taxon>Psylloidea</taxon>
        <taxon>Psyllidae</taxon>
        <taxon>Psyllinae</taxon>
        <taxon>Cacopsylla</taxon>
    </lineage>
</organism>
<feature type="coiled-coil region" evidence="1">
    <location>
        <begin position="827"/>
        <end position="862"/>
    </location>
</feature>
<sequence>MMQSLVTVLLGGILSLCQIRVSVGDAISLETPSKEHLDHFKIQEAIHQEVDSEECRFDNYTWDRVIAERKQEMRWEARVEAYKAGLITTGLMVDETEKHTHWTDRYSGFWFPHNFRRRRRSAVSDLVDRYREQEILHNADQGRRQRDVKGLDNPVVEQDNLNFRAGLEGAKYKQGNARHRRSLEANDIMNLRPESDISAQHRRLMAKLRRKLLSRRKRHLYEDGKELLDHYAFQAKEYNYYDYNNMLTAVPLPSSTIKFVEEVIRNKPDVKQGADVHHHNMKHKEVFGGFHNDSELLTFLRNYHHKNYTHEERKLAWYDDFMRDRIDTRVEYFKKNLANYKRLYRSFREKSNREKNNYVNPDTEDQSAIIPHFDEHHVMNYTELYRYFRAACEHAEEKSSEIEPTPVNHYMPANYTSSPESQKRTYWSGESEAFVSDYDNERFNTSGWTRSKKRKRAVGPRVYGRINIQVYDGYDNSKRKEKNGKAERNNKAENSQDVNENLSKTVKDKNAHDETNRNTGNKVDDINVGKNGDKGYHRSINEIVRRNGNNIDVRENIELDSVGNKHKEHVKRIDIRFQINQDNGASDDTRDAQDSSRGKPNSLKARSEHSDRKFNVLNEILDLINGNVNSNLINNMLSKVLDGKRTKQSNNGMDTILNLVENLVGNKRRDVTPFKGFEIYETQLNNQDNQKEKIQSRVKRSVEEPKYLTVSKIIKTIQANNEYALHLLLEPTLESVAFEHQKEAKAMRFRRNAAGAAKQDPREEDNEEEEEPQDPNECPLMKRVFYWKKVREANKHVVMSHEKSIEAVSMNDYYKRRDREALGITTKEELECLKRGQELEKKRKEEERLVEARIAEEAAKNQQSEEPTDDPDGCPLMDKVFYWKKVREANKDVVMSHAESIDAASKELDNWNKRRDRKVNHITVAGEDIPEYEDMITGRRVDPKKGETLDRKKREIPEDEAEIYEPFEAARSHHEPLNECGLTFRAPNAGQKSAKDPNEEQAETYEPVESARSHVNECGFTFRPSNAGQKSAEDPNQEQAETYEPFEAARSQEAPNECAFTFGPIGGGDAEQPNEELGKTYEPFEAAKKEDEVQGWARSYVPGFKKKVNVRNPLTLGPVFTDDTETVFIWSKEERTTIRPYRQVTGTLRKKEYKGFWTPYQNRGVPVGYKIPISPYVLNNQNTRMRETIPPRTPNRYTGLVEPKFVRIIYHGDGWVRHAHYASNWENKKKPVLKQVHNVTNLYHENYKQLEDATLRKEIFEQYKPPKFIQNFYHDPHTNSSRYVNMFYATEGDFIYTTVNRRRVRADNSTFMKYRHNFRYYFPRHTKAAVINSREPIAVQLHYDY</sequence>
<feature type="compositionally biased region" description="Basic and acidic residues" evidence="2">
    <location>
        <begin position="968"/>
        <end position="977"/>
    </location>
</feature>
<feature type="signal peptide" evidence="3">
    <location>
        <begin position="1"/>
        <end position="24"/>
    </location>
</feature>
<feature type="region of interest" description="Disordered" evidence="2">
    <location>
        <begin position="576"/>
        <end position="610"/>
    </location>
</feature>
<evidence type="ECO:0000256" key="3">
    <source>
        <dbReference type="SAM" id="SignalP"/>
    </source>
</evidence>
<feature type="compositionally biased region" description="Basic and acidic residues" evidence="2">
    <location>
        <begin position="939"/>
        <end position="956"/>
    </location>
</feature>
<evidence type="ECO:0000256" key="2">
    <source>
        <dbReference type="SAM" id="MobiDB-lite"/>
    </source>
</evidence>
<feature type="region of interest" description="Disordered" evidence="2">
    <location>
        <begin position="939"/>
        <end position="1042"/>
    </location>
</feature>
<evidence type="ECO:0000313" key="4">
    <source>
        <dbReference type="EMBL" id="CAG6649423.1"/>
    </source>
</evidence>
<feature type="compositionally biased region" description="Basic and acidic residues" evidence="2">
    <location>
        <begin position="475"/>
        <end position="491"/>
    </location>
</feature>
<reference evidence="4" key="1">
    <citation type="submission" date="2021-05" db="EMBL/GenBank/DDBJ databases">
        <authorList>
            <person name="Alioto T."/>
            <person name="Alioto T."/>
            <person name="Gomez Garrido J."/>
        </authorList>
    </citation>
    <scope>NUCLEOTIDE SEQUENCE</scope>
</reference>
<feature type="region of interest" description="Disordered" evidence="2">
    <location>
        <begin position="752"/>
        <end position="777"/>
    </location>
</feature>
<dbReference type="EMBL" id="HBUF01157410">
    <property type="protein sequence ID" value="CAG6649423.1"/>
    <property type="molecule type" value="Transcribed_RNA"/>
</dbReference>
<protein>
    <submittedName>
        <fullName evidence="4">Uncharacterized protein</fullName>
    </submittedName>
</protein>
<keyword evidence="3" id="KW-0732">Signal</keyword>
<evidence type="ECO:0000256" key="1">
    <source>
        <dbReference type="SAM" id="Coils"/>
    </source>
</evidence>
<proteinExistence type="predicted"/>
<feature type="region of interest" description="Disordered" evidence="2">
    <location>
        <begin position="474"/>
        <end position="535"/>
    </location>
</feature>
<keyword evidence="1" id="KW-0175">Coiled coil</keyword>
<feature type="compositionally biased region" description="Basic and acidic residues" evidence="2">
    <location>
        <begin position="505"/>
        <end position="535"/>
    </location>
</feature>
<accession>A0A8D8W706</accession>
<name>A0A8D8W706_9HEMI</name>
<feature type="compositionally biased region" description="Polar residues" evidence="2">
    <location>
        <begin position="492"/>
        <end position="504"/>
    </location>
</feature>
<feature type="compositionally biased region" description="Basic and acidic residues" evidence="2">
    <location>
        <begin position="587"/>
        <end position="597"/>
    </location>
</feature>
<feature type="coiled-coil region" evidence="1">
    <location>
        <begin position="677"/>
        <end position="704"/>
    </location>
</feature>
<feature type="chain" id="PRO_5034297406" evidence="3">
    <location>
        <begin position="25"/>
        <end position="1345"/>
    </location>
</feature>